<evidence type="ECO:0000313" key="3">
    <source>
        <dbReference type="Proteomes" id="UP000696485"/>
    </source>
</evidence>
<reference evidence="2" key="1">
    <citation type="journal article" date="2020" name="Fungal Divers.">
        <title>Resolving the Mortierellaceae phylogeny through synthesis of multi-gene phylogenetics and phylogenomics.</title>
        <authorList>
            <person name="Vandepol N."/>
            <person name="Liber J."/>
            <person name="Desiro A."/>
            <person name="Na H."/>
            <person name="Kennedy M."/>
            <person name="Barry K."/>
            <person name="Grigoriev I.V."/>
            <person name="Miller A.N."/>
            <person name="O'Donnell K."/>
            <person name="Stajich J.E."/>
            <person name="Bonito G."/>
        </authorList>
    </citation>
    <scope>NUCLEOTIDE SEQUENCE</scope>
    <source>
        <strain evidence="2">NVP1</strain>
    </source>
</reference>
<name>A0A9P5SLJ9_9FUNG</name>
<feature type="compositionally biased region" description="Polar residues" evidence="1">
    <location>
        <begin position="331"/>
        <end position="353"/>
    </location>
</feature>
<dbReference type="EMBL" id="JAAAUY010000235">
    <property type="protein sequence ID" value="KAF9332862.1"/>
    <property type="molecule type" value="Genomic_DNA"/>
</dbReference>
<feature type="region of interest" description="Disordered" evidence="1">
    <location>
        <begin position="215"/>
        <end position="261"/>
    </location>
</feature>
<feature type="region of interest" description="Disordered" evidence="1">
    <location>
        <begin position="868"/>
        <end position="898"/>
    </location>
</feature>
<comment type="caution">
    <text evidence="2">The sequence shown here is derived from an EMBL/GenBank/DDBJ whole genome shotgun (WGS) entry which is preliminary data.</text>
</comment>
<feature type="compositionally biased region" description="Polar residues" evidence="1">
    <location>
        <begin position="671"/>
        <end position="703"/>
    </location>
</feature>
<dbReference type="Proteomes" id="UP000696485">
    <property type="component" value="Unassembled WGS sequence"/>
</dbReference>
<feature type="compositionally biased region" description="Acidic residues" evidence="1">
    <location>
        <begin position="825"/>
        <end position="835"/>
    </location>
</feature>
<feature type="compositionally biased region" description="Polar residues" evidence="1">
    <location>
        <begin position="749"/>
        <end position="763"/>
    </location>
</feature>
<feature type="compositionally biased region" description="Low complexity" evidence="1">
    <location>
        <begin position="57"/>
        <end position="67"/>
    </location>
</feature>
<feature type="compositionally biased region" description="Basic residues" evidence="1">
    <location>
        <begin position="400"/>
        <end position="414"/>
    </location>
</feature>
<feature type="region of interest" description="Disordered" evidence="1">
    <location>
        <begin position="808"/>
        <end position="852"/>
    </location>
</feature>
<gene>
    <name evidence="2" type="ORF">BG006_004253</name>
</gene>
<feature type="compositionally biased region" description="Polar residues" evidence="1">
    <location>
        <begin position="227"/>
        <end position="237"/>
    </location>
</feature>
<evidence type="ECO:0000256" key="1">
    <source>
        <dbReference type="SAM" id="MobiDB-lite"/>
    </source>
</evidence>
<evidence type="ECO:0000313" key="2">
    <source>
        <dbReference type="EMBL" id="KAF9332862.1"/>
    </source>
</evidence>
<feature type="compositionally biased region" description="Polar residues" evidence="1">
    <location>
        <begin position="534"/>
        <end position="543"/>
    </location>
</feature>
<feature type="compositionally biased region" description="Polar residues" evidence="1">
    <location>
        <begin position="25"/>
        <end position="37"/>
    </location>
</feature>
<feature type="region of interest" description="Disordered" evidence="1">
    <location>
        <begin position="51"/>
        <end position="85"/>
    </location>
</feature>
<feature type="region of interest" description="Disordered" evidence="1">
    <location>
        <begin position="1"/>
        <end position="38"/>
    </location>
</feature>
<feature type="compositionally biased region" description="Acidic residues" evidence="1">
    <location>
        <begin position="449"/>
        <end position="459"/>
    </location>
</feature>
<protein>
    <submittedName>
        <fullName evidence="2">Uncharacterized protein</fullName>
    </submittedName>
</protein>
<feature type="region of interest" description="Disordered" evidence="1">
    <location>
        <begin position="274"/>
        <end position="474"/>
    </location>
</feature>
<feature type="region of interest" description="Disordered" evidence="1">
    <location>
        <begin position="664"/>
        <end position="778"/>
    </location>
</feature>
<sequence>MMSNINASIPESAGQGHSNHRNPLFRQSQPSLPPTLTHQEHHATDLAFVPRHHHSQHSGQFQQTHFSTPTGHHQQRPPVAPTHQPRLHHSISAGNIALVANAGRFGGVGGAAYGATAAPKKKDPYATAWRTYSKIAEELQLLNSDGSLYPISKEAILKYLHHQSKRIKSSNLHWYVNGLKKHQENLGFPWDDVRYDDQVVGLLKELTLHPVMVENGDEDHHHHGHSYGSQPNRQRQTSSNSNNSSSLVWKGGHHYSSSSSSAIDTARIANLSISQSPQHSQSVHHNHYSHSGSYGGGLKQQHHSHYLQQAHQSQRIQQPPPPKPYYHSAPIQLSSHHNRTPSGQEMPSLYQGTQSHHQQHHHSQSSTPGGVSSALPPSGKSHSSRAEPSPGATPGSILNTKRKRSEFGLQKRRVPSAMSLEGDEQEEDDIRDDDKDDDDESEDRRHEMDEFDDLDEEEDPNHYQPLKRRASTGTLLNQVKASAVKHVPGNLVLGGRDGASPQRYDRYRSPSPDGGRDDRYTSLSRQEARARDSPPNSASSTELDSGALFPLRPTALGIGGANPSSFATARLGGAPTANQAAKMTVQFSEVVECAQQLQLKYGNRCKNHIWGCVEIHDRHLELTIKMYLDWAGLVASGRLTMDDLPDLPEFRKPEHQFGFDLGSGGGVLGPNPTSVSATGTGTLKRMSSTPFSTQHRMSFNTYRPPSPSLAQDPAEEDDPQSPPPRRATGFSILGSPPRALNIAMDDSSLDASAPTTKPTTLTFASLPHARGARKMPSSPALNLHHALQGHDLRHHTHTDHRLMRSRGAHGSIVSTSTASSPPSELESDDEDEEDFEERHKRGGAMDVDMDASKPTIRLDGLGVAIAGSVLDNNDNNDDDNDNDRRCGEGTDDGADGGR</sequence>
<feature type="compositionally biased region" description="Acidic residues" evidence="1">
    <location>
        <begin position="421"/>
        <end position="441"/>
    </location>
</feature>
<keyword evidence="3" id="KW-1185">Reference proteome</keyword>
<feature type="region of interest" description="Disordered" evidence="1">
    <location>
        <begin position="487"/>
        <end position="546"/>
    </location>
</feature>
<feature type="compositionally biased region" description="Basic and acidic residues" evidence="1">
    <location>
        <begin position="503"/>
        <end position="532"/>
    </location>
</feature>
<accession>A0A9P5SLJ9</accession>
<proteinExistence type="predicted"/>
<dbReference type="AlphaFoldDB" id="A0A9P5SLJ9"/>
<feature type="compositionally biased region" description="Acidic residues" evidence="1">
    <location>
        <begin position="889"/>
        <end position="898"/>
    </location>
</feature>
<organism evidence="2 3">
    <name type="scientific">Podila minutissima</name>
    <dbReference type="NCBI Taxonomy" id="64525"/>
    <lineage>
        <taxon>Eukaryota</taxon>
        <taxon>Fungi</taxon>
        <taxon>Fungi incertae sedis</taxon>
        <taxon>Mucoromycota</taxon>
        <taxon>Mortierellomycotina</taxon>
        <taxon>Mortierellomycetes</taxon>
        <taxon>Mortierellales</taxon>
        <taxon>Mortierellaceae</taxon>
        <taxon>Podila</taxon>
    </lineage>
</organism>